<accession>A0A2M7AN31</accession>
<dbReference type="InterPro" id="IPR051161">
    <property type="entry name" value="Mannose-6P_isomerase_type2"/>
</dbReference>
<dbReference type="GO" id="GO:0004475">
    <property type="term" value="F:mannose-1-phosphate guanylyltransferase (GTP) activity"/>
    <property type="evidence" value="ECO:0007669"/>
    <property type="project" value="TreeGrafter"/>
</dbReference>
<evidence type="ECO:0000259" key="1">
    <source>
        <dbReference type="Pfam" id="PF00483"/>
    </source>
</evidence>
<dbReference type="InterPro" id="IPR054566">
    <property type="entry name" value="ManC/GMP-like_b-helix"/>
</dbReference>
<dbReference type="Proteomes" id="UP000229916">
    <property type="component" value="Unassembled WGS sequence"/>
</dbReference>
<sequence length="357" mass="40800">MHVLIFAGGAGTRLWPLSRKNTPKQFEKVFNGKSTLQLTVDRVAPTFSFENIYISTNEKYVSIVKEQIPEIPTHNIIAEPAKRDVAPALGYNLMHLKKTGGKGPVAIIFSDHLMKNVTEFIKALKTGEKLVRRNPKRIVFIGNKARYVEPNLGWIQVGKKLKKDMYEYKGWIYRPPLEECKKMFASRKWIWNLGYWVLDLDFTISLYHKYAPQMYQKLKKIEELIGTNKEYRILKKIYPTMQSISLDNAIIEKLKSEAKEAIVLTPDLGWSDPGTLYALKEALQDSPQANVSRGEVLSLDSQDCLIFNYESNKIVTTVGLSGYILVNMNDALIVVKKEDVPKVKKLVELLEKKGFAK</sequence>
<evidence type="ECO:0000313" key="4">
    <source>
        <dbReference type="Proteomes" id="UP000229916"/>
    </source>
</evidence>
<feature type="domain" description="Nucleotidyl transferase" evidence="1">
    <location>
        <begin position="4"/>
        <end position="285"/>
    </location>
</feature>
<feature type="domain" description="MannoseP isomerase/GMP-like beta-helix" evidence="2">
    <location>
        <begin position="294"/>
        <end position="350"/>
    </location>
</feature>
<dbReference type="EMBL" id="PEWD01000055">
    <property type="protein sequence ID" value="PIU68784.1"/>
    <property type="molecule type" value="Genomic_DNA"/>
</dbReference>
<gene>
    <name evidence="3" type="ORF">COS81_02690</name>
</gene>
<feature type="non-terminal residue" evidence="3">
    <location>
        <position position="357"/>
    </location>
</feature>
<evidence type="ECO:0000313" key="3">
    <source>
        <dbReference type="EMBL" id="PIU68784.1"/>
    </source>
</evidence>
<dbReference type="InterPro" id="IPR029044">
    <property type="entry name" value="Nucleotide-diphossugar_trans"/>
</dbReference>
<dbReference type="AlphaFoldDB" id="A0A2M7AN31"/>
<dbReference type="PANTHER" id="PTHR46390">
    <property type="entry name" value="MANNOSE-1-PHOSPHATE GUANYLYLTRANSFERASE"/>
    <property type="match status" value="1"/>
</dbReference>
<dbReference type="InterPro" id="IPR005835">
    <property type="entry name" value="NTP_transferase_dom"/>
</dbReference>
<protein>
    <submittedName>
        <fullName evidence="3">Uncharacterized protein</fullName>
    </submittedName>
</protein>
<name>A0A2M7AN31_UNCKA</name>
<dbReference type="Pfam" id="PF00483">
    <property type="entry name" value="NTP_transferase"/>
    <property type="match status" value="1"/>
</dbReference>
<comment type="caution">
    <text evidence="3">The sequence shown here is derived from an EMBL/GenBank/DDBJ whole genome shotgun (WGS) entry which is preliminary data.</text>
</comment>
<dbReference type="SUPFAM" id="SSF159283">
    <property type="entry name" value="Guanosine diphospho-D-mannose pyrophosphorylase/mannose-6-phosphate isomerase linker domain"/>
    <property type="match status" value="1"/>
</dbReference>
<dbReference type="SUPFAM" id="SSF53448">
    <property type="entry name" value="Nucleotide-diphospho-sugar transferases"/>
    <property type="match status" value="1"/>
</dbReference>
<organism evidence="3 4">
    <name type="scientific">candidate division WWE3 bacterium CG06_land_8_20_14_3_00_42_16</name>
    <dbReference type="NCBI Taxonomy" id="1975083"/>
    <lineage>
        <taxon>Bacteria</taxon>
        <taxon>Katanobacteria</taxon>
    </lineage>
</organism>
<dbReference type="PANTHER" id="PTHR46390:SF1">
    <property type="entry name" value="MANNOSE-1-PHOSPHATE GUANYLYLTRANSFERASE"/>
    <property type="match status" value="1"/>
</dbReference>
<dbReference type="Gene3D" id="3.90.550.10">
    <property type="entry name" value="Spore Coat Polysaccharide Biosynthesis Protein SpsA, Chain A"/>
    <property type="match status" value="1"/>
</dbReference>
<dbReference type="Pfam" id="PF22640">
    <property type="entry name" value="ManC_GMP_beta-helix"/>
    <property type="match status" value="1"/>
</dbReference>
<evidence type="ECO:0000259" key="2">
    <source>
        <dbReference type="Pfam" id="PF22640"/>
    </source>
</evidence>
<reference evidence="4" key="1">
    <citation type="submission" date="2017-09" db="EMBL/GenBank/DDBJ databases">
        <title>Depth-based differentiation of microbial function through sediment-hosted aquifers and enrichment of novel symbionts in the deep terrestrial subsurface.</title>
        <authorList>
            <person name="Probst A.J."/>
            <person name="Ladd B."/>
            <person name="Jarett J.K."/>
            <person name="Geller-Mcgrath D.E."/>
            <person name="Sieber C.M.K."/>
            <person name="Emerson J.B."/>
            <person name="Anantharaman K."/>
            <person name="Thomas B.C."/>
            <person name="Malmstrom R."/>
            <person name="Stieglmeier M."/>
            <person name="Klingl A."/>
            <person name="Woyke T."/>
            <person name="Ryan C.M."/>
            <person name="Banfield J.F."/>
        </authorList>
    </citation>
    <scope>NUCLEOTIDE SEQUENCE [LARGE SCALE GENOMIC DNA]</scope>
</reference>
<proteinExistence type="predicted"/>
<dbReference type="GO" id="GO:0009298">
    <property type="term" value="P:GDP-mannose biosynthetic process"/>
    <property type="evidence" value="ECO:0007669"/>
    <property type="project" value="TreeGrafter"/>
</dbReference>